<dbReference type="AlphaFoldDB" id="A0A0A8Z1N1"/>
<proteinExistence type="predicted"/>
<reference evidence="1" key="2">
    <citation type="journal article" date="2015" name="Data Brief">
        <title>Shoot transcriptome of the giant reed, Arundo donax.</title>
        <authorList>
            <person name="Barrero R.A."/>
            <person name="Guerrero F.D."/>
            <person name="Moolhuijzen P."/>
            <person name="Goolsby J.A."/>
            <person name="Tidwell J."/>
            <person name="Bellgard S.E."/>
            <person name="Bellgard M.I."/>
        </authorList>
    </citation>
    <scope>NUCLEOTIDE SEQUENCE</scope>
    <source>
        <tissue evidence="1">Shoot tissue taken approximately 20 cm above the soil surface</tissue>
    </source>
</reference>
<dbReference type="EMBL" id="GBRH01267280">
    <property type="protein sequence ID" value="JAD30615.1"/>
    <property type="molecule type" value="Transcribed_RNA"/>
</dbReference>
<accession>A0A0A8Z1N1</accession>
<protein>
    <submittedName>
        <fullName evidence="1">Uncharacterized protein</fullName>
    </submittedName>
</protein>
<organism evidence="1">
    <name type="scientific">Arundo donax</name>
    <name type="common">Giant reed</name>
    <name type="synonym">Donax arundinaceus</name>
    <dbReference type="NCBI Taxonomy" id="35708"/>
    <lineage>
        <taxon>Eukaryota</taxon>
        <taxon>Viridiplantae</taxon>
        <taxon>Streptophyta</taxon>
        <taxon>Embryophyta</taxon>
        <taxon>Tracheophyta</taxon>
        <taxon>Spermatophyta</taxon>
        <taxon>Magnoliopsida</taxon>
        <taxon>Liliopsida</taxon>
        <taxon>Poales</taxon>
        <taxon>Poaceae</taxon>
        <taxon>PACMAD clade</taxon>
        <taxon>Arundinoideae</taxon>
        <taxon>Arundineae</taxon>
        <taxon>Arundo</taxon>
    </lineage>
</organism>
<name>A0A0A8Z1N1_ARUDO</name>
<sequence length="57" mass="6290">MMKSSWDISSRVLTWNITRLSLQFLPGSNRSQSTSCMRSCSILSSALISGKGGRPLR</sequence>
<evidence type="ECO:0000313" key="1">
    <source>
        <dbReference type="EMBL" id="JAD30615.1"/>
    </source>
</evidence>
<reference evidence="1" key="1">
    <citation type="submission" date="2014-09" db="EMBL/GenBank/DDBJ databases">
        <authorList>
            <person name="Magalhaes I.L.F."/>
            <person name="Oliveira U."/>
            <person name="Santos F.R."/>
            <person name="Vidigal T.H.D.A."/>
            <person name="Brescovit A.D."/>
            <person name="Santos A.J."/>
        </authorList>
    </citation>
    <scope>NUCLEOTIDE SEQUENCE</scope>
    <source>
        <tissue evidence="1">Shoot tissue taken approximately 20 cm above the soil surface</tissue>
    </source>
</reference>